<dbReference type="InterPro" id="IPR045337">
    <property type="entry name" value="MmgE_PrpD_C"/>
</dbReference>
<dbReference type="EMBL" id="JACCEM010000001">
    <property type="protein sequence ID" value="NYT48137.1"/>
    <property type="molecule type" value="Genomic_DNA"/>
</dbReference>
<dbReference type="PANTHER" id="PTHR16943">
    <property type="entry name" value="2-METHYLCITRATE DEHYDRATASE-RELATED"/>
    <property type="match status" value="1"/>
</dbReference>
<dbReference type="SUPFAM" id="SSF103378">
    <property type="entry name" value="2-methylcitrate dehydratase PrpD"/>
    <property type="match status" value="1"/>
</dbReference>
<dbReference type="Gene3D" id="3.30.1330.120">
    <property type="entry name" value="2-methylcitrate dehydratase PrpD"/>
    <property type="match status" value="1"/>
</dbReference>
<dbReference type="PANTHER" id="PTHR16943:SF8">
    <property type="entry name" value="2-METHYLCITRATE DEHYDRATASE"/>
    <property type="match status" value="1"/>
</dbReference>
<sequence>MARFIALDIHAGIGASLRDTVLVAFLDTAGCILSGRNEAVTRQLSAWLDQRYRNDRAARLLFSEERHSVAAAAMLNAVSGHALDLDDVALAGHPSVVLVPALLAESDHTGARGPALVSAYIKGYQVWADLLRRLPDPLHVKGWHPTAVLGTMGAAAALCALRNTAPDVTAHALGIAASRASGLVANFGSMTKPLHAGWAAEQAISAVDLALLGMTASMDALDGPTGLLTALSSERPPDRQTPFFETGELAISQVRPSVKKYPVCYAMHRVIDGVIGLRNRHGLRPADVERIDAHVSVTNARVLKYERPAGPLEAKFSMPFACACALAFGEVGLRHLSAETLSDPAVRGLMPRVRMQELDSQCPIEPSFAYTDRVCITLKNQTVLDSGPIRFAVGHAQLPLAPEQIEAKVLGCADPAEEAEVRALIARLRGLLGDRP</sequence>
<gene>
    <name evidence="4" type="ORF">H0A72_02330</name>
</gene>
<reference evidence="4 5" key="1">
    <citation type="submission" date="2020-07" db="EMBL/GenBank/DDBJ databases">
        <title>Taxonomic revisions and descriptions of new bacterial species based on genomic comparisons in the high-G+C-content subgroup of the family Alcaligenaceae.</title>
        <authorList>
            <person name="Szabo A."/>
            <person name="Felfoldi T."/>
        </authorList>
    </citation>
    <scope>NUCLEOTIDE SEQUENCE [LARGE SCALE GENOMIC DNA]</scope>
    <source>
        <strain evidence="4 5">LMG 24012</strain>
    </source>
</reference>
<dbReference type="GO" id="GO:0016829">
    <property type="term" value="F:lyase activity"/>
    <property type="evidence" value="ECO:0007669"/>
    <property type="project" value="InterPro"/>
</dbReference>
<organism evidence="4 5">
    <name type="scientific">Parapusillimonas granuli</name>
    <dbReference type="NCBI Taxonomy" id="380911"/>
    <lineage>
        <taxon>Bacteria</taxon>
        <taxon>Pseudomonadati</taxon>
        <taxon>Pseudomonadota</taxon>
        <taxon>Betaproteobacteria</taxon>
        <taxon>Burkholderiales</taxon>
        <taxon>Alcaligenaceae</taxon>
        <taxon>Parapusillimonas</taxon>
    </lineage>
</organism>
<dbReference type="Pfam" id="PF03972">
    <property type="entry name" value="MmgE_PrpD_N"/>
    <property type="match status" value="1"/>
</dbReference>
<comment type="caution">
    <text evidence="4">The sequence shown here is derived from an EMBL/GenBank/DDBJ whole genome shotgun (WGS) entry which is preliminary data.</text>
</comment>
<feature type="domain" description="MmgE/PrpD C-terminal" evidence="3">
    <location>
        <begin position="261"/>
        <end position="422"/>
    </location>
</feature>
<feature type="domain" description="MmgE/PrpD N-terminal" evidence="2">
    <location>
        <begin position="15"/>
        <end position="239"/>
    </location>
</feature>
<dbReference type="AlphaFoldDB" id="A0A853FVE8"/>
<evidence type="ECO:0000313" key="4">
    <source>
        <dbReference type="EMBL" id="NYT48137.1"/>
    </source>
</evidence>
<evidence type="ECO:0000259" key="2">
    <source>
        <dbReference type="Pfam" id="PF03972"/>
    </source>
</evidence>
<name>A0A853FVE8_9BURK</name>
<dbReference type="InterPro" id="IPR042183">
    <property type="entry name" value="MmgE/PrpD_sf_1"/>
</dbReference>
<proteinExistence type="inferred from homology"/>
<dbReference type="Proteomes" id="UP000559809">
    <property type="component" value="Unassembled WGS sequence"/>
</dbReference>
<dbReference type="Pfam" id="PF19305">
    <property type="entry name" value="MmgE_PrpD_C"/>
    <property type="match status" value="1"/>
</dbReference>
<dbReference type="InterPro" id="IPR005656">
    <property type="entry name" value="MmgE_PrpD"/>
</dbReference>
<evidence type="ECO:0000259" key="3">
    <source>
        <dbReference type="Pfam" id="PF19305"/>
    </source>
</evidence>
<dbReference type="RefSeq" id="WP_180153429.1">
    <property type="nucleotide sequence ID" value="NZ_JACCEM010000001.1"/>
</dbReference>
<dbReference type="Gene3D" id="1.10.4100.10">
    <property type="entry name" value="2-methylcitrate dehydratase PrpD"/>
    <property type="match status" value="1"/>
</dbReference>
<evidence type="ECO:0000256" key="1">
    <source>
        <dbReference type="ARBA" id="ARBA00006174"/>
    </source>
</evidence>
<evidence type="ECO:0000313" key="5">
    <source>
        <dbReference type="Proteomes" id="UP000559809"/>
    </source>
</evidence>
<dbReference type="InterPro" id="IPR045336">
    <property type="entry name" value="MmgE_PrpD_N"/>
</dbReference>
<protein>
    <submittedName>
        <fullName evidence="4">MmgE/PrpD family protein</fullName>
    </submittedName>
</protein>
<comment type="similarity">
    <text evidence="1">Belongs to the PrpD family.</text>
</comment>
<keyword evidence="5" id="KW-1185">Reference proteome</keyword>
<accession>A0A853FVE8</accession>
<dbReference type="InterPro" id="IPR042188">
    <property type="entry name" value="MmgE/PrpD_sf_2"/>
</dbReference>
<dbReference type="InterPro" id="IPR036148">
    <property type="entry name" value="MmgE/PrpD_sf"/>
</dbReference>